<dbReference type="InterPro" id="IPR016072">
    <property type="entry name" value="Skp1_comp_dimer"/>
</dbReference>
<dbReference type="PANTHER" id="PTHR11165">
    <property type="entry name" value="SKP1"/>
    <property type="match status" value="1"/>
</dbReference>
<dbReference type="Pfam" id="PF03931">
    <property type="entry name" value="Skp1_POZ"/>
    <property type="match status" value="1"/>
</dbReference>
<comment type="caution">
    <text evidence="6">The sequence shown here is derived from an EMBL/GenBank/DDBJ whole genome shotgun (WGS) entry which is preliminary data.</text>
</comment>
<dbReference type="InterPro" id="IPR001232">
    <property type="entry name" value="SKP1-like"/>
</dbReference>
<dbReference type="InterPro" id="IPR011333">
    <property type="entry name" value="SKP1/BTB/POZ_sf"/>
</dbReference>
<name>A0AAD4NF33_9BILA</name>
<evidence type="ECO:0000256" key="3">
    <source>
        <dbReference type="PIRNR" id="PIRNR028729"/>
    </source>
</evidence>
<evidence type="ECO:0000313" key="6">
    <source>
        <dbReference type="EMBL" id="KAI1726237.1"/>
    </source>
</evidence>
<dbReference type="Proteomes" id="UP001201812">
    <property type="component" value="Unassembled WGS sequence"/>
</dbReference>
<dbReference type="PIRSF" id="PIRSF028729">
    <property type="entry name" value="E3_ubiquit_lig_SCF_Skp"/>
    <property type="match status" value="1"/>
</dbReference>
<comment type="function">
    <text evidence="3">Probable essential component of SCF (SKP1-CUL1-F-box protein) E3 ubiquitin-protein ligase complexes, which mediate the ubiquitination and subsequent proteasomal degradation of target proteins. Regulates cell proliferation during embryonic and larval development.</text>
</comment>
<dbReference type="InterPro" id="IPR016073">
    <property type="entry name" value="Skp1_comp_POZ"/>
</dbReference>
<dbReference type="SMART" id="SM00512">
    <property type="entry name" value="Skp1"/>
    <property type="match status" value="1"/>
</dbReference>
<evidence type="ECO:0000256" key="2">
    <source>
        <dbReference type="ARBA" id="ARBA00022786"/>
    </source>
</evidence>
<evidence type="ECO:0000259" key="5">
    <source>
        <dbReference type="Pfam" id="PF03931"/>
    </source>
</evidence>
<feature type="domain" description="SKP1 component dimerisation" evidence="4">
    <location>
        <begin position="117"/>
        <end position="146"/>
    </location>
</feature>
<dbReference type="SUPFAM" id="SSF81382">
    <property type="entry name" value="Skp1 dimerisation domain-like"/>
    <property type="match status" value="1"/>
</dbReference>
<protein>
    <recommendedName>
        <fullName evidence="3">Skp1-related protein</fullName>
    </recommendedName>
</protein>
<dbReference type="InterPro" id="IPR036296">
    <property type="entry name" value="SKP1-like_dim_sf"/>
</dbReference>
<dbReference type="CDD" id="cd18322">
    <property type="entry name" value="BTB_POZ_SKP1"/>
    <property type="match status" value="1"/>
</dbReference>
<feature type="domain" description="SKP1 component POZ" evidence="5">
    <location>
        <begin position="1"/>
        <end position="64"/>
    </location>
</feature>
<proteinExistence type="inferred from homology"/>
<organism evidence="6 7">
    <name type="scientific">Ditylenchus destructor</name>
    <dbReference type="NCBI Taxonomy" id="166010"/>
    <lineage>
        <taxon>Eukaryota</taxon>
        <taxon>Metazoa</taxon>
        <taxon>Ecdysozoa</taxon>
        <taxon>Nematoda</taxon>
        <taxon>Chromadorea</taxon>
        <taxon>Rhabditida</taxon>
        <taxon>Tylenchina</taxon>
        <taxon>Tylenchomorpha</taxon>
        <taxon>Sphaerularioidea</taxon>
        <taxon>Anguinidae</taxon>
        <taxon>Anguininae</taxon>
        <taxon>Ditylenchus</taxon>
    </lineage>
</organism>
<comment type="pathway">
    <text evidence="3">Protein modification; protein ubiquitination.</text>
</comment>
<dbReference type="SUPFAM" id="SSF54695">
    <property type="entry name" value="POZ domain"/>
    <property type="match status" value="1"/>
</dbReference>
<keyword evidence="2 3" id="KW-0833">Ubl conjugation pathway</keyword>
<evidence type="ECO:0000256" key="1">
    <source>
        <dbReference type="ARBA" id="ARBA00009993"/>
    </source>
</evidence>
<dbReference type="InterPro" id="IPR016897">
    <property type="entry name" value="SKP1"/>
</dbReference>
<dbReference type="FunFam" id="3.30.710.10:FF:000124">
    <property type="entry name" value="Protein CBG09126"/>
    <property type="match status" value="1"/>
</dbReference>
<dbReference type="Pfam" id="PF01466">
    <property type="entry name" value="Skp1"/>
    <property type="match status" value="1"/>
</dbReference>
<reference evidence="6" key="1">
    <citation type="submission" date="2022-01" db="EMBL/GenBank/DDBJ databases">
        <title>Genome Sequence Resource for Two Populations of Ditylenchus destructor, the Migratory Endoparasitic Phytonematode.</title>
        <authorList>
            <person name="Zhang H."/>
            <person name="Lin R."/>
            <person name="Xie B."/>
        </authorList>
    </citation>
    <scope>NUCLEOTIDE SEQUENCE</scope>
    <source>
        <strain evidence="6">BazhouSP</strain>
    </source>
</reference>
<dbReference type="EMBL" id="JAKKPZ010000002">
    <property type="protein sequence ID" value="KAI1726237.1"/>
    <property type="molecule type" value="Genomic_DNA"/>
</dbReference>
<dbReference type="Gene3D" id="3.30.710.10">
    <property type="entry name" value="Potassium Channel Kv1.1, Chain A"/>
    <property type="match status" value="1"/>
</dbReference>
<evidence type="ECO:0000259" key="4">
    <source>
        <dbReference type="Pfam" id="PF01466"/>
    </source>
</evidence>
<accession>A0AAD4NF33</accession>
<dbReference type="AlphaFoldDB" id="A0AAD4NF33"/>
<comment type="similarity">
    <text evidence="1 3">Belongs to the SKP1 family.</text>
</comment>
<dbReference type="GO" id="GO:0006511">
    <property type="term" value="P:ubiquitin-dependent protein catabolic process"/>
    <property type="evidence" value="ECO:0007669"/>
    <property type="project" value="InterPro"/>
</dbReference>
<gene>
    <name evidence="6" type="ORF">DdX_02944</name>
</gene>
<keyword evidence="7" id="KW-1185">Reference proteome</keyword>
<sequence>MSKDGQTFEVDRDVIRQSTTLNNMFNELGMDGFNDDDVNDPIPLSSINGEMLKKIVDWCIYHKDDPPWTEEREYEMRSKPVPQWDAQFIKLEQNAFFELVIAANYLDVPSLSHALNRAVRDMIHDKSADEIRAMFNIRNDFGLEEEISESAESAER</sequence>
<evidence type="ECO:0000313" key="7">
    <source>
        <dbReference type="Proteomes" id="UP001201812"/>
    </source>
</evidence>